<evidence type="ECO:0000313" key="6">
    <source>
        <dbReference type="EMBL" id="HHI97128.1"/>
    </source>
</evidence>
<proteinExistence type="predicted"/>
<keyword evidence="2" id="KW-0812">Transmembrane</keyword>
<dbReference type="EMBL" id="DROK01000138">
    <property type="protein sequence ID" value="HHI97128.1"/>
    <property type="molecule type" value="Genomic_DNA"/>
</dbReference>
<gene>
    <name evidence="6" type="ORF">ENJ96_04680</name>
</gene>
<reference evidence="6" key="1">
    <citation type="journal article" date="2020" name="mSystems">
        <title>Genome- and Community-Level Interaction Insights into Carbon Utilization and Element Cycling Functions of Hydrothermarchaeota in Hydrothermal Sediment.</title>
        <authorList>
            <person name="Zhou Z."/>
            <person name="Liu Y."/>
            <person name="Xu W."/>
            <person name="Pan J."/>
            <person name="Luo Z.H."/>
            <person name="Li M."/>
        </authorList>
    </citation>
    <scope>NUCLEOTIDE SEQUENCE [LARGE SCALE GENOMIC DNA]</scope>
    <source>
        <strain evidence="6">HyVt-533</strain>
    </source>
</reference>
<dbReference type="AlphaFoldDB" id="A0A7V5NZL5"/>
<sequence>MLEIRELRRYVVLVPKFLKLLYGLLKDPRVPFKDKTILAAAVAYLLNPVDFIPDMIPFFGMVDDLYLVALALLRLLYHTDEQVLRDHWEGEGDIVAIIKKVVELGAKALPPRVREAVLGSFETKHA</sequence>
<keyword evidence="3" id="KW-1133">Transmembrane helix</keyword>
<dbReference type="GO" id="GO:0012505">
    <property type="term" value="C:endomembrane system"/>
    <property type="evidence" value="ECO:0007669"/>
    <property type="project" value="UniProtKB-SubCell"/>
</dbReference>
<dbReference type="InterPro" id="IPR010652">
    <property type="entry name" value="DUF1232"/>
</dbReference>
<feature type="domain" description="DUF1232" evidence="5">
    <location>
        <begin position="35"/>
        <end position="70"/>
    </location>
</feature>
<comment type="subcellular location">
    <subcellularLocation>
        <location evidence="1">Endomembrane system</location>
        <topology evidence="1">Multi-pass membrane protein</topology>
    </subcellularLocation>
</comment>
<evidence type="ECO:0000259" key="5">
    <source>
        <dbReference type="Pfam" id="PF06803"/>
    </source>
</evidence>
<keyword evidence="4" id="KW-0472">Membrane</keyword>
<accession>A0A7V5NZL5</accession>
<dbReference type="Pfam" id="PF06803">
    <property type="entry name" value="DUF1232"/>
    <property type="match status" value="1"/>
</dbReference>
<organism evidence="6">
    <name type="scientific">Thermodesulfatator atlanticus</name>
    <dbReference type="NCBI Taxonomy" id="501497"/>
    <lineage>
        <taxon>Bacteria</taxon>
        <taxon>Pseudomonadati</taxon>
        <taxon>Thermodesulfobacteriota</taxon>
        <taxon>Thermodesulfobacteria</taxon>
        <taxon>Thermodesulfobacteriales</taxon>
        <taxon>Thermodesulfatatoraceae</taxon>
        <taxon>Thermodesulfatator</taxon>
    </lineage>
</organism>
<dbReference type="Proteomes" id="UP000886101">
    <property type="component" value="Unassembled WGS sequence"/>
</dbReference>
<evidence type="ECO:0000256" key="3">
    <source>
        <dbReference type="ARBA" id="ARBA00022989"/>
    </source>
</evidence>
<evidence type="ECO:0000256" key="4">
    <source>
        <dbReference type="ARBA" id="ARBA00023136"/>
    </source>
</evidence>
<evidence type="ECO:0000256" key="2">
    <source>
        <dbReference type="ARBA" id="ARBA00022692"/>
    </source>
</evidence>
<name>A0A7V5NZL5_9BACT</name>
<protein>
    <submittedName>
        <fullName evidence="6">DUF1232 domain-containing protein</fullName>
    </submittedName>
</protein>
<comment type="caution">
    <text evidence="6">The sequence shown here is derived from an EMBL/GenBank/DDBJ whole genome shotgun (WGS) entry which is preliminary data.</text>
</comment>
<evidence type="ECO:0000256" key="1">
    <source>
        <dbReference type="ARBA" id="ARBA00004127"/>
    </source>
</evidence>